<evidence type="ECO:0000313" key="4">
    <source>
        <dbReference type="Proteomes" id="UP000280960"/>
    </source>
</evidence>
<dbReference type="KEGG" id="bacg:D2962_08345"/>
<reference evidence="3 4" key="1">
    <citation type="submission" date="2018-10" db="EMBL/GenBank/DDBJ databases">
        <authorList>
            <person name="Zhang X."/>
        </authorList>
    </citation>
    <scope>NUCLEOTIDE SEQUENCE [LARGE SCALE GENOMIC DNA]</scope>
    <source>
        <strain evidence="3 4">SK-G1</strain>
    </source>
</reference>
<dbReference type="Proteomes" id="UP000280960">
    <property type="component" value="Chromosome"/>
</dbReference>
<proteinExistence type="predicted"/>
<evidence type="ECO:0000256" key="2">
    <source>
        <dbReference type="SAM" id="MobiDB-lite"/>
    </source>
</evidence>
<protein>
    <submittedName>
        <fullName evidence="3">Uncharacterized protein</fullName>
    </submittedName>
</protein>
<dbReference type="AlphaFoldDB" id="A0A3G2R9Y0"/>
<organism evidence="3 4">
    <name type="scientific">Biomaibacter acetigenes</name>
    <dbReference type="NCBI Taxonomy" id="2316383"/>
    <lineage>
        <taxon>Bacteria</taxon>
        <taxon>Bacillati</taxon>
        <taxon>Bacillota</taxon>
        <taxon>Clostridia</taxon>
        <taxon>Thermosediminibacterales</taxon>
        <taxon>Tepidanaerobacteraceae</taxon>
        <taxon>Biomaibacter</taxon>
    </lineage>
</organism>
<keyword evidence="1" id="KW-0175">Coiled coil</keyword>
<accession>A0A3G2R9Y0</accession>
<dbReference type="EMBL" id="CP033169">
    <property type="protein sequence ID" value="AYO32246.1"/>
    <property type="molecule type" value="Genomic_DNA"/>
</dbReference>
<keyword evidence="4" id="KW-1185">Reference proteome</keyword>
<name>A0A3G2R9Y0_9FIRM</name>
<evidence type="ECO:0000313" key="3">
    <source>
        <dbReference type="EMBL" id="AYO32246.1"/>
    </source>
</evidence>
<evidence type="ECO:0000256" key="1">
    <source>
        <dbReference type="SAM" id="Coils"/>
    </source>
</evidence>
<feature type="region of interest" description="Disordered" evidence="2">
    <location>
        <begin position="290"/>
        <end position="310"/>
    </location>
</feature>
<feature type="coiled-coil region" evidence="1">
    <location>
        <begin position="223"/>
        <end position="250"/>
    </location>
</feature>
<gene>
    <name evidence="3" type="ORF">D2962_08345</name>
</gene>
<sequence length="310" mass="34717">MEMQEAAPTKVIDILPASIEAEIMKAKRQRMALEKLFSELLVQGTDFDRVPGTDKPTLLKSGGELLCQVFHLAPGKADIIQATEDFETGTFSYMVGVPIIHRDSGALMAYGIGAANSKEPKYRYRNAENDGEKIKVENPDPAGQQNTLVKMAAKRAFIDGVLKATGASRMFTQDMEDFVVPEKASSNQIGFIKHLLEGMTNEEMLKKLGEMLGRDVRWDSFTREEASKVIDELKQDKNQTANQNTGTQNKKSKQASKYKCEDCGADITETVAKYSKENYGRHLCMKCQKKQKEEDINPEPFEFPDETPPF</sequence>